<reference evidence="10" key="1">
    <citation type="submission" date="2023-07" db="EMBL/GenBank/DDBJ databases">
        <title>draft genome sequence of fig (Ficus carica).</title>
        <authorList>
            <person name="Takahashi T."/>
            <person name="Nishimura K."/>
        </authorList>
    </citation>
    <scope>NUCLEOTIDE SEQUENCE</scope>
</reference>
<evidence type="ECO:0000256" key="3">
    <source>
        <dbReference type="ARBA" id="ARBA00012601"/>
    </source>
</evidence>
<dbReference type="Gene3D" id="1.50.10.10">
    <property type="match status" value="2"/>
</dbReference>
<dbReference type="SUPFAM" id="SSF48208">
    <property type="entry name" value="Six-hairpin glycosidases"/>
    <property type="match status" value="1"/>
</dbReference>
<dbReference type="InterPro" id="IPR008928">
    <property type="entry name" value="6-hairpin_glycosidase_sf"/>
</dbReference>
<comment type="caution">
    <text evidence="10">The sequence shown here is derived from an EMBL/GenBank/DDBJ whole genome shotgun (WGS) entry which is preliminary data.</text>
</comment>
<evidence type="ECO:0000256" key="2">
    <source>
        <dbReference type="ARBA" id="ARBA00007072"/>
    </source>
</evidence>
<dbReference type="AlphaFoldDB" id="A0AA87ZLS0"/>
<protein>
    <recommendedName>
        <fullName evidence="3">cellulase</fullName>
        <ecNumber evidence="3">3.2.1.4</ecNumber>
    </recommendedName>
</protein>
<evidence type="ECO:0000313" key="10">
    <source>
        <dbReference type="EMBL" id="GMN36317.1"/>
    </source>
</evidence>
<evidence type="ECO:0000256" key="7">
    <source>
        <dbReference type="ARBA" id="ARBA00023295"/>
    </source>
</evidence>
<dbReference type="InterPro" id="IPR012341">
    <property type="entry name" value="6hp_glycosidase-like_sf"/>
</dbReference>
<keyword evidence="5" id="KW-0136">Cellulose degradation</keyword>
<keyword evidence="8" id="KW-0624">Polysaccharide degradation</keyword>
<keyword evidence="6" id="KW-0119">Carbohydrate metabolism</keyword>
<dbReference type="InterPro" id="IPR001701">
    <property type="entry name" value="Glyco_hydro_9"/>
</dbReference>
<comment type="similarity">
    <text evidence="2">Belongs to the glycosyl hydrolase 9 (cellulase E) family.</text>
</comment>
<evidence type="ECO:0000256" key="6">
    <source>
        <dbReference type="ARBA" id="ARBA00023277"/>
    </source>
</evidence>
<evidence type="ECO:0000259" key="9">
    <source>
        <dbReference type="Pfam" id="PF00759"/>
    </source>
</evidence>
<evidence type="ECO:0000313" key="11">
    <source>
        <dbReference type="Proteomes" id="UP001187192"/>
    </source>
</evidence>
<sequence>MEKGSDMVGFQRTLDHQQDKHCTDLRWKSHMMKHSLFFLHKFYHSEAHQWAVRLRSVMLSDDVNAVHNISHTEVPETSGRVKARSSQVWPSLFSLRGREWLFLSLIGGFNYGDALDKSLMFFEAQRSNKLPFDQRVKWRGNSGLKDRKLRGHTLWAIRWAADYFIKAHPQPNVLGAQVGDGNSDHYCWERGKGMTTSRTASKLDETYK</sequence>
<feature type="domain" description="Glycoside hydrolase family 9" evidence="9">
    <location>
        <begin position="152"/>
        <end position="206"/>
    </location>
</feature>
<dbReference type="PANTHER" id="PTHR22298">
    <property type="entry name" value="ENDO-1,4-BETA-GLUCANASE"/>
    <property type="match status" value="1"/>
</dbReference>
<dbReference type="GO" id="GO:0008810">
    <property type="term" value="F:cellulase activity"/>
    <property type="evidence" value="ECO:0007669"/>
    <property type="project" value="UniProtKB-EC"/>
</dbReference>
<evidence type="ECO:0000256" key="8">
    <source>
        <dbReference type="ARBA" id="ARBA00023326"/>
    </source>
</evidence>
<evidence type="ECO:0000256" key="4">
    <source>
        <dbReference type="ARBA" id="ARBA00022801"/>
    </source>
</evidence>
<name>A0AA87ZLS0_FICCA</name>
<dbReference type="Pfam" id="PF00759">
    <property type="entry name" value="Glyco_hydro_9"/>
    <property type="match status" value="2"/>
</dbReference>
<dbReference type="EMBL" id="BTGU01000006">
    <property type="protein sequence ID" value="GMN36317.1"/>
    <property type="molecule type" value="Genomic_DNA"/>
</dbReference>
<evidence type="ECO:0000256" key="5">
    <source>
        <dbReference type="ARBA" id="ARBA00023001"/>
    </source>
</evidence>
<proteinExistence type="inferred from homology"/>
<dbReference type="EC" id="3.2.1.4" evidence="3"/>
<dbReference type="GO" id="GO:0030245">
    <property type="term" value="P:cellulose catabolic process"/>
    <property type="evidence" value="ECO:0007669"/>
    <property type="project" value="UniProtKB-KW"/>
</dbReference>
<keyword evidence="7" id="KW-0326">Glycosidase</keyword>
<keyword evidence="4" id="KW-0378">Hydrolase</keyword>
<evidence type="ECO:0000256" key="1">
    <source>
        <dbReference type="ARBA" id="ARBA00000966"/>
    </source>
</evidence>
<gene>
    <name evidence="10" type="ORF">TIFTF001_005916</name>
</gene>
<organism evidence="10 11">
    <name type="scientific">Ficus carica</name>
    <name type="common">Common fig</name>
    <dbReference type="NCBI Taxonomy" id="3494"/>
    <lineage>
        <taxon>Eukaryota</taxon>
        <taxon>Viridiplantae</taxon>
        <taxon>Streptophyta</taxon>
        <taxon>Embryophyta</taxon>
        <taxon>Tracheophyta</taxon>
        <taxon>Spermatophyta</taxon>
        <taxon>Magnoliopsida</taxon>
        <taxon>eudicotyledons</taxon>
        <taxon>Gunneridae</taxon>
        <taxon>Pentapetalae</taxon>
        <taxon>rosids</taxon>
        <taxon>fabids</taxon>
        <taxon>Rosales</taxon>
        <taxon>Moraceae</taxon>
        <taxon>Ficeae</taxon>
        <taxon>Ficus</taxon>
    </lineage>
</organism>
<accession>A0AA87ZLS0</accession>
<dbReference type="Proteomes" id="UP001187192">
    <property type="component" value="Unassembled WGS sequence"/>
</dbReference>
<keyword evidence="11" id="KW-1185">Reference proteome</keyword>
<feature type="domain" description="Glycoside hydrolase family 9" evidence="9">
    <location>
        <begin position="111"/>
        <end position="148"/>
    </location>
</feature>
<comment type="catalytic activity">
    <reaction evidence="1">
        <text>Endohydrolysis of (1-&gt;4)-beta-D-glucosidic linkages in cellulose, lichenin and cereal beta-D-glucans.</text>
        <dbReference type="EC" id="3.2.1.4"/>
    </reaction>
</comment>